<dbReference type="EMBL" id="JBEYBN010000073">
    <property type="protein sequence ID" value="MEU2271451.1"/>
    <property type="molecule type" value="Genomic_DNA"/>
</dbReference>
<dbReference type="Proteomes" id="UP001550603">
    <property type="component" value="Unassembled WGS sequence"/>
</dbReference>
<comment type="caution">
    <text evidence="2">The sequence shown here is derived from an EMBL/GenBank/DDBJ whole genome shotgun (WGS) entry which is preliminary data.</text>
</comment>
<evidence type="ECO:0000313" key="3">
    <source>
        <dbReference type="Proteomes" id="UP001550603"/>
    </source>
</evidence>
<accession>A0ABV2Y5A9</accession>
<organism evidence="2 3">
    <name type="scientific">Streptomyces olindensis</name>
    <dbReference type="NCBI Taxonomy" id="358823"/>
    <lineage>
        <taxon>Bacteria</taxon>
        <taxon>Bacillati</taxon>
        <taxon>Actinomycetota</taxon>
        <taxon>Actinomycetes</taxon>
        <taxon>Kitasatosporales</taxon>
        <taxon>Streptomycetaceae</taxon>
        <taxon>Streptomyces</taxon>
    </lineage>
</organism>
<proteinExistence type="predicted"/>
<name>A0ABV2Y5A9_9ACTN</name>
<keyword evidence="1" id="KW-1133">Transmembrane helix</keyword>
<sequence length="221" mass="22583">MAHLRSTVWGPAEFVGLPPWWLVGEGLLAGVLGATLIVVTTVFGARTGSPVLADGEAGLIFALALAVYLVLVGAGRALVGIVAVLGVCLAFHAPQAAAGVVLAERGRVESAVVTSVHGGGTADGGHGRYLCEVADRNGVPLRVRIWRGCEQNTRPGDALAVVYDPRGMVPPRGVDQDTSALGALRGLSGWAGALVAVSVVAVVRSHRLSVPPPDRVSVVRG</sequence>
<evidence type="ECO:0000313" key="2">
    <source>
        <dbReference type="EMBL" id="MEU2271451.1"/>
    </source>
</evidence>
<gene>
    <name evidence="2" type="ORF">ABZ568_34525</name>
</gene>
<feature type="transmembrane region" description="Helical" evidence="1">
    <location>
        <begin position="20"/>
        <end position="45"/>
    </location>
</feature>
<feature type="transmembrane region" description="Helical" evidence="1">
    <location>
        <begin position="57"/>
        <end position="75"/>
    </location>
</feature>
<evidence type="ECO:0000256" key="1">
    <source>
        <dbReference type="SAM" id="Phobius"/>
    </source>
</evidence>
<evidence type="ECO:0008006" key="4">
    <source>
        <dbReference type="Google" id="ProtNLM"/>
    </source>
</evidence>
<reference evidence="2 3" key="1">
    <citation type="submission" date="2024-06" db="EMBL/GenBank/DDBJ databases">
        <title>The Natural Products Discovery Center: Release of the First 8490 Sequenced Strains for Exploring Actinobacteria Biosynthetic Diversity.</title>
        <authorList>
            <person name="Kalkreuter E."/>
            <person name="Kautsar S.A."/>
            <person name="Yang D."/>
            <person name="Bader C.D."/>
            <person name="Teijaro C.N."/>
            <person name="Fluegel L."/>
            <person name="Davis C.M."/>
            <person name="Simpson J.R."/>
            <person name="Lauterbach L."/>
            <person name="Steele A.D."/>
            <person name="Gui C."/>
            <person name="Meng S."/>
            <person name="Li G."/>
            <person name="Viehrig K."/>
            <person name="Ye F."/>
            <person name="Su P."/>
            <person name="Kiefer A.F."/>
            <person name="Nichols A."/>
            <person name="Cepeda A.J."/>
            <person name="Yan W."/>
            <person name="Fan B."/>
            <person name="Jiang Y."/>
            <person name="Adhikari A."/>
            <person name="Zheng C.-J."/>
            <person name="Schuster L."/>
            <person name="Cowan T.M."/>
            <person name="Smanski M.J."/>
            <person name="Chevrette M.G."/>
            <person name="De Carvalho L.P.S."/>
            <person name="Shen B."/>
        </authorList>
    </citation>
    <scope>NUCLEOTIDE SEQUENCE [LARGE SCALE GENOMIC DNA]</scope>
    <source>
        <strain evidence="2 3">NPDC019583</strain>
    </source>
</reference>
<keyword evidence="3" id="KW-1185">Reference proteome</keyword>
<keyword evidence="1" id="KW-0472">Membrane</keyword>
<dbReference type="RefSeq" id="WP_359793208.1">
    <property type="nucleotide sequence ID" value="NZ_JBEYBN010000073.1"/>
</dbReference>
<protein>
    <recommendedName>
        <fullName evidence="4">DUF3592 domain-containing protein</fullName>
    </recommendedName>
</protein>
<keyword evidence="1" id="KW-0812">Transmembrane</keyword>